<evidence type="ECO:0008006" key="8">
    <source>
        <dbReference type="Google" id="ProtNLM"/>
    </source>
</evidence>
<protein>
    <recommendedName>
        <fullName evidence="8">Cobalt transporter</fullName>
    </recommendedName>
</protein>
<keyword evidence="2 5" id="KW-0812">Transmembrane</keyword>
<reference evidence="6 7" key="1">
    <citation type="submission" date="2013-02" db="EMBL/GenBank/DDBJ databases">
        <title>The Genome Sequence of Enterococcus asini ATCC_700915.</title>
        <authorList>
            <consortium name="The Broad Institute Genome Sequencing Platform"/>
            <consortium name="The Broad Institute Genome Sequencing Center for Infectious Disease"/>
            <person name="Earl A.M."/>
            <person name="Gilmore M.S."/>
            <person name="Lebreton F."/>
            <person name="Walker B."/>
            <person name="Young S.K."/>
            <person name="Zeng Q."/>
            <person name="Gargeya S."/>
            <person name="Fitzgerald M."/>
            <person name="Haas B."/>
            <person name="Abouelleil A."/>
            <person name="Alvarado L."/>
            <person name="Arachchi H.M."/>
            <person name="Berlin A.M."/>
            <person name="Chapman S.B."/>
            <person name="Dewar J."/>
            <person name="Goldberg J."/>
            <person name="Griggs A."/>
            <person name="Gujja S."/>
            <person name="Hansen M."/>
            <person name="Howarth C."/>
            <person name="Imamovic A."/>
            <person name="Larimer J."/>
            <person name="McCowan C."/>
            <person name="Murphy C."/>
            <person name="Neiman D."/>
            <person name="Pearson M."/>
            <person name="Priest M."/>
            <person name="Roberts A."/>
            <person name="Saif S."/>
            <person name="Shea T."/>
            <person name="Sisk P."/>
            <person name="Sykes S."/>
            <person name="Wortman J."/>
            <person name="Nusbaum C."/>
            <person name="Birren B."/>
        </authorList>
    </citation>
    <scope>NUCLEOTIDE SEQUENCE [LARGE SCALE GENOMIC DNA]</scope>
    <source>
        <strain evidence="6 7">ATCC 700915</strain>
    </source>
</reference>
<evidence type="ECO:0000256" key="3">
    <source>
        <dbReference type="ARBA" id="ARBA00022989"/>
    </source>
</evidence>
<accession>R2SD12</accession>
<evidence type="ECO:0000256" key="2">
    <source>
        <dbReference type="ARBA" id="ARBA00022692"/>
    </source>
</evidence>
<feature type="transmembrane region" description="Helical" evidence="5">
    <location>
        <begin position="6"/>
        <end position="34"/>
    </location>
</feature>
<evidence type="ECO:0000256" key="4">
    <source>
        <dbReference type="ARBA" id="ARBA00023136"/>
    </source>
</evidence>
<evidence type="ECO:0000313" key="6">
    <source>
        <dbReference type="EMBL" id="EOH86004.1"/>
    </source>
</evidence>
<feature type="transmembrane region" description="Helical" evidence="5">
    <location>
        <begin position="216"/>
        <end position="239"/>
    </location>
</feature>
<dbReference type="Proteomes" id="UP000013777">
    <property type="component" value="Unassembled WGS sequence"/>
</dbReference>
<evidence type="ECO:0000256" key="1">
    <source>
        <dbReference type="ARBA" id="ARBA00004141"/>
    </source>
</evidence>
<feature type="transmembrane region" description="Helical" evidence="5">
    <location>
        <begin position="46"/>
        <end position="66"/>
    </location>
</feature>
<dbReference type="AlphaFoldDB" id="R2SD12"/>
<dbReference type="HOGENOM" id="CLU_064704_0_1_9"/>
<name>R2SD12_9ENTE</name>
<evidence type="ECO:0000256" key="5">
    <source>
        <dbReference type="SAM" id="Phobius"/>
    </source>
</evidence>
<gene>
    <name evidence="6" type="ORF">UAS_01695</name>
</gene>
<comment type="caution">
    <text evidence="6">The sequence shown here is derived from an EMBL/GenBank/DDBJ whole genome shotgun (WGS) entry which is preliminary data.</text>
</comment>
<evidence type="ECO:0000313" key="7">
    <source>
        <dbReference type="Proteomes" id="UP000013777"/>
    </source>
</evidence>
<feature type="transmembrane region" description="Helical" evidence="5">
    <location>
        <begin position="86"/>
        <end position="104"/>
    </location>
</feature>
<sequence>MINFLYYGLVIGISMFCLHPVILGLSLISGLAYGVRLKGWRGTFSLLVKFLLPGMLVVAIVNPAFNHYGVTPLLYLENGNAVTLEAILYGLSLAVVLGVSLTWFSTYNLVMTSDKFIYLFGKIIPASSLILSMVFRFVPKFQSQLQLVRQGQKSIGRDMENGRLWQKIKYALTTFSIMITWSLENAIDTADSMKARGYGLKGRTAFAPYRFDKRDVVLLIWLGVTGSIFLLSWASGALYTSYNPQIMIKGWPLTLGSGAGFVAFFLLANLPLFLGLYDDYRWRRLLRQANTQATVPYYFSTGGPCDGTRDDAKL</sequence>
<dbReference type="InterPro" id="IPR003339">
    <property type="entry name" value="ABC/ECF_trnsptr_transmembrane"/>
</dbReference>
<dbReference type="EMBL" id="AJAP01000016">
    <property type="protein sequence ID" value="EOH86004.1"/>
    <property type="molecule type" value="Genomic_DNA"/>
</dbReference>
<feature type="transmembrane region" description="Helical" evidence="5">
    <location>
        <begin position="168"/>
        <end position="187"/>
    </location>
</feature>
<feature type="transmembrane region" description="Helical" evidence="5">
    <location>
        <begin position="116"/>
        <end position="138"/>
    </location>
</feature>
<dbReference type="PATRIC" id="fig|1158606.3.peg.1645"/>
<comment type="subcellular location">
    <subcellularLocation>
        <location evidence="1">Membrane</location>
        <topology evidence="1">Multi-pass membrane protein</topology>
    </subcellularLocation>
</comment>
<organism evidence="6 7">
    <name type="scientific">Enterococcus asini ATCC 700915</name>
    <dbReference type="NCBI Taxonomy" id="1158606"/>
    <lineage>
        <taxon>Bacteria</taxon>
        <taxon>Bacillati</taxon>
        <taxon>Bacillota</taxon>
        <taxon>Bacilli</taxon>
        <taxon>Lactobacillales</taxon>
        <taxon>Enterococcaceae</taxon>
        <taxon>Enterococcus</taxon>
    </lineage>
</organism>
<keyword evidence="3 5" id="KW-1133">Transmembrane helix</keyword>
<dbReference type="GO" id="GO:0005886">
    <property type="term" value="C:plasma membrane"/>
    <property type="evidence" value="ECO:0007669"/>
    <property type="project" value="UniProtKB-ARBA"/>
</dbReference>
<dbReference type="CDD" id="cd16914">
    <property type="entry name" value="EcfT"/>
    <property type="match status" value="1"/>
</dbReference>
<dbReference type="STRING" id="57732.RU94_GL001958"/>
<keyword evidence="4 5" id="KW-0472">Membrane</keyword>
<dbReference type="eggNOG" id="COG0619">
    <property type="taxonomic scope" value="Bacteria"/>
</dbReference>
<keyword evidence="7" id="KW-1185">Reference proteome</keyword>
<proteinExistence type="predicted"/>
<feature type="transmembrane region" description="Helical" evidence="5">
    <location>
        <begin position="259"/>
        <end position="277"/>
    </location>
</feature>